<dbReference type="InterPro" id="IPR011990">
    <property type="entry name" value="TPR-like_helical_dom_sf"/>
</dbReference>
<evidence type="ECO:0000256" key="3">
    <source>
        <dbReference type="PROSITE-ProRule" id="PRU00339"/>
    </source>
</evidence>
<dbReference type="EMBL" id="CP063311">
    <property type="protein sequence ID" value="QOV23447.1"/>
    <property type="molecule type" value="Genomic_DNA"/>
</dbReference>
<dbReference type="GO" id="GO:0046813">
    <property type="term" value="P:receptor-mediated virion attachment to host cell"/>
    <property type="evidence" value="ECO:0007669"/>
    <property type="project" value="TreeGrafter"/>
</dbReference>
<evidence type="ECO:0000256" key="1">
    <source>
        <dbReference type="ARBA" id="ARBA00022737"/>
    </source>
</evidence>
<proteinExistence type="predicted"/>
<feature type="signal peptide" evidence="4">
    <location>
        <begin position="1"/>
        <end position="23"/>
    </location>
</feature>
<dbReference type="InterPro" id="IPR050498">
    <property type="entry name" value="Ycf3"/>
</dbReference>
<evidence type="ECO:0000256" key="4">
    <source>
        <dbReference type="SAM" id="SignalP"/>
    </source>
</evidence>
<dbReference type="PROSITE" id="PS51257">
    <property type="entry name" value="PROKAR_LIPOPROTEIN"/>
    <property type="match status" value="1"/>
</dbReference>
<dbReference type="Proteomes" id="UP000593846">
    <property type="component" value="Chromosome"/>
</dbReference>
<dbReference type="GO" id="GO:0009279">
    <property type="term" value="C:cell outer membrane"/>
    <property type="evidence" value="ECO:0007669"/>
    <property type="project" value="TreeGrafter"/>
</dbReference>
<evidence type="ECO:0000313" key="6">
    <source>
        <dbReference type="Proteomes" id="UP000593846"/>
    </source>
</evidence>
<evidence type="ECO:0000313" key="5">
    <source>
        <dbReference type="EMBL" id="QOV23447.1"/>
    </source>
</evidence>
<protein>
    <submittedName>
        <fullName evidence="5">Tetratricopeptide repeat protein</fullName>
    </submittedName>
</protein>
<evidence type="ECO:0000256" key="2">
    <source>
        <dbReference type="ARBA" id="ARBA00022803"/>
    </source>
</evidence>
<keyword evidence="4" id="KW-0732">Signal</keyword>
<dbReference type="Gene3D" id="1.25.40.10">
    <property type="entry name" value="Tetratricopeptide repeat domain"/>
    <property type="match status" value="1"/>
</dbReference>
<dbReference type="PANTHER" id="PTHR44858">
    <property type="entry name" value="TETRATRICOPEPTIDE REPEAT PROTEIN 6"/>
    <property type="match status" value="1"/>
</dbReference>
<keyword evidence="1" id="KW-0677">Repeat</keyword>
<keyword evidence="2 3" id="KW-0802">TPR repeat</keyword>
<feature type="repeat" description="TPR" evidence="3">
    <location>
        <begin position="50"/>
        <end position="83"/>
    </location>
</feature>
<gene>
    <name evidence="5" type="ORF">IM676_03815</name>
</gene>
<feature type="repeat" description="TPR" evidence="3">
    <location>
        <begin position="84"/>
        <end position="117"/>
    </location>
</feature>
<keyword evidence="6" id="KW-1185">Reference proteome</keyword>
<name>A0A7S6RFH9_9CYAN</name>
<dbReference type="SUPFAM" id="SSF48452">
    <property type="entry name" value="TPR-like"/>
    <property type="match status" value="1"/>
</dbReference>
<feature type="chain" id="PRO_5032692876" evidence="4">
    <location>
        <begin position="24"/>
        <end position="133"/>
    </location>
</feature>
<dbReference type="PANTHER" id="PTHR44858:SF1">
    <property type="entry name" value="UDP-N-ACETYLGLUCOSAMINE--PEPTIDE N-ACETYLGLUCOSAMINYLTRANSFERASE SPINDLY-RELATED"/>
    <property type="match status" value="1"/>
</dbReference>
<dbReference type="KEGG" id="aee:IM676_03815"/>
<dbReference type="Pfam" id="PF13414">
    <property type="entry name" value="TPR_11"/>
    <property type="match status" value="1"/>
</dbReference>
<dbReference type="AlphaFoldDB" id="A0A7S6RFH9"/>
<dbReference type="InterPro" id="IPR019734">
    <property type="entry name" value="TPR_rpt"/>
</dbReference>
<organism evidence="5 6">
    <name type="scientific">Anabaenopsis elenkinii CCIBt3563</name>
    <dbReference type="NCBI Taxonomy" id="2779889"/>
    <lineage>
        <taxon>Bacteria</taxon>
        <taxon>Bacillati</taxon>
        <taxon>Cyanobacteriota</taxon>
        <taxon>Cyanophyceae</taxon>
        <taxon>Nostocales</taxon>
        <taxon>Nodulariaceae</taxon>
        <taxon>Anabaenopsis</taxon>
    </lineage>
</organism>
<dbReference type="PROSITE" id="PS50005">
    <property type="entry name" value="TPR"/>
    <property type="match status" value="2"/>
</dbReference>
<accession>A0A7S6RFH9</accession>
<sequence>MQIIRLTKAAAFTVLTFTLSATASCSQTNENSFKETPILYSPSESNRDLAIIHYDRGAVYYNQKKWDLALAEYNKAIRLNSNLALAYSGRGMVYFELGDINKAKENFQIAAQLFLNQGNTTEYEQLIRILNLL</sequence>
<dbReference type="SMART" id="SM00028">
    <property type="entry name" value="TPR"/>
    <property type="match status" value="2"/>
</dbReference>
<dbReference type="RefSeq" id="WP_200988993.1">
    <property type="nucleotide sequence ID" value="NZ_CP063311.1"/>
</dbReference>
<reference evidence="6" key="1">
    <citation type="submission" date="2020-10" db="EMBL/GenBank/DDBJ databases">
        <title>Genome-based taxonomic classification of the species Anabaenopsis elenkinii.</title>
        <authorList>
            <person name="Delbaje E."/>
            <person name="Andreote A.P.D."/>
            <person name="Pellegrinetti T.A."/>
            <person name="Cruz R.B."/>
            <person name="Branco L.H.Z."/>
            <person name="Fiore M.F."/>
        </authorList>
    </citation>
    <scope>NUCLEOTIDE SEQUENCE [LARGE SCALE GENOMIC DNA]</scope>
    <source>
        <strain evidence="6">CCIBt3563</strain>
    </source>
</reference>